<feature type="chain" id="PRO_5015630524" evidence="4">
    <location>
        <begin position="21"/>
        <end position="272"/>
    </location>
</feature>
<evidence type="ECO:0000259" key="5">
    <source>
        <dbReference type="Pfam" id="PF13505"/>
    </source>
</evidence>
<evidence type="ECO:0000256" key="1">
    <source>
        <dbReference type="ARBA" id="ARBA00004370"/>
    </source>
</evidence>
<dbReference type="GO" id="GO:0016020">
    <property type="term" value="C:membrane"/>
    <property type="evidence" value="ECO:0007669"/>
    <property type="project" value="UniProtKB-SubCell"/>
</dbReference>
<comment type="subcellular location">
    <subcellularLocation>
        <location evidence="1">Membrane</location>
    </subcellularLocation>
</comment>
<dbReference type="PANTHER" id="PTHR34001:SF3">
    <property type="entry name" value="BLL7405 PROTEIN"/>
    <property type="match status" value="1"/>
</dbReference>
<keyword evidence="2 4" id="KW-0732">Signal</keyword>
<evidence type="ECO:0000256" key="3">
    <source>
        <dbReference type="ARBA" id="ARBA00023136"/>
    </source>
</evidence>
<dbReference type="SUPFAM" id="SSF56925">
    <property type="entry name" value="OMPA-like"/>
    <property type="match status" value="1"/>
</dbReference>
<reference evidence="6 7" key="1">
    <citation type="submission" date="2018-05" db="EMBL/GenBank/DDBJ databases">
        <title>Genomic Encyclopedia of Type Strains, Phase IV (KMG-IV): sequencing the most valuable type-strain genomes for metagenomic binning, comparative biology and taxonomic classification.</title>
        <authorList>
            <person name="Goeker M."/>
        </authorList>
    </citation>
    <scope>NUCLEOTIDE SEQUENCE [LARGE SCALE GENOMIC DNA]</scope>
    <source>
        <strain evidence="6 7">DSM 22999</strain>
    </source>
</reference>
<name>A0A2U0T8I2_9PAST</name>
<protein>
    <submittedName>
        <fullName evidence="6">Outer membrane protein with beta-barrel domain</fullName>
    </submittedName>
</protein>
<dbReference type="AlphaFoldDB" id="A0A2U0T8I2"/>
<accession>A0A2U0T8I2</accession>
<dbReference type="EMBL" id="QENU01000004">
    <property type="protein sequence ID" value="PVX39899.1"/>
    <property type="molecule type" value="Genomic_DNA"/>
</dbReference>
<organism evidence="6 7">
    <name type="scientific">Alitibacter langaaensis DSM 22999</name>
    <dbReference type="NCBI Taxonomy" id="1122935"/>
    <lineage>
        <taxon>Bacteria</taxon>
        <taxon>Pseudomonadati</taxon>
        <taxon>Pseudomonadota</taxon>
        <taxon>Gammaproteobacteria</taxon>
        <taxon>Pasteurellales</taxon>
        <taxon>Pasteurellaceae</taxon>
        <taxon>Alitibacter</taxon>
    </lineage>
</organism>
<dbReference type="InterPro" id="IPR011250">
    <property type="entry name" value="OMP/PagP_B-barrel"/>
</dbReference>
<dbReference type="Pfam" id="PF13505">
    <property type="entry name" value="OMP_b-brl"/>
    <property type="match status" value="1"/>
</dbReference>
<feature type="domain" description="Outer membrane protein beta-barrel" evidence="5">
    <location>
        <begin position="6"/>
        <end position="272"/>
    </location>
</feature>
<comment type="caution">
    <text evidence="6">The sequence shown here is derived from an EMBL/GenBank/DDBJ whole genome shotgun (WGS) entry which is preliminary data.</text>
</comment>
<dbReference type="Gene3D" id="2.40.160.20">
    <property type="match status" value="1"/>
</dbReference>
<dbReference type="OrthoDB" id="9815357at2"/>
<evidence type="ECO:0000256" key="4">
    <source>
        <dbReference type="SAM" id="SignalP"/>
    </source>
</evidence>
<evidence type="ECO:0000313" key="7">
    <source>
        <dbReference type="Proteomes" id="UP000245909"/>
    </source>
</evidence>
<keyword evidence="7" id="KW-1185">Reference proteome</keyword>
<dbReference type="InterPro" id="IPR051692">
    <property type="entry name" value="OMP-like"/>
</dbReference>
<dbReference type="InterPro" id="IPR027385">
    <property type="entry name" value="Beta-barrel_OMP"/>
</dbReference>
<evidence type="ECO:0000313" key="6">
    <source>
        <dbReference type="EMBL" id="PVX39899.1"/>
    </source>
</evidence>
<evidence type="ECO:0000256" key="2">
    <source>
        <dbReference type="ARBA" id="ARBA00022729"/>
    </source>
</evidence>
<sequence length="272" mass="30915">MKKHIVLLGIGLFSMPFAQATNWTGYYAGVNVGYNVGHLDLETPSIHDKNSPLNFIGSEIEQDPSNPLNPHLQGGNFKVGRHSFGIQLGYLEEVESSWVLGWELSLNKFNHKKNNDQLFLISQKKPITHEVTLPDGYSHLKFETKLKGIIGYKVKERFLPYVSLGASFAKIDFRFTSMDGRGPESCRTPFVGGEWRCEHLSGYAPGRNQLIGKHSYFDYGYNYGVGFFYALTDNVSLNLEVNRTHLKPLKGYMEQKISAKYTNYKLGLNYHF</sequence>
<gene>
    <name evidence="6" type="ORF">C8D76_104103</name>
</gene>
<keyword evidence="3" id="KW-0472">Membrane</keyword>
<feature type="signal peptide" evidence="4">
    <location>
        <begin position="1"/>
        <end position="20"/>
    </location>
</feature>
<proteinExistence type="predicted"/>
<dbReference type="RefSeq" id="WP_116631611.1">
    <property type="nucleotide sequence ID" value="NZ_QENU01000004.1"/>
</dbReference>
<dbReference type="PANTHER" id="PTHR34001">
    <property type="entry name" value="BLL7405 PROTEIN"/>
    <property type="match status" value="1"/>
</dbReference>
<dbReference type="Proteomes" id="UP000245909">
    <property type="component" value="Unassembled WGS sequence"/>
</dbReference>